<dbReference type="AlphaFoldDB" id="A0A016V3M5"/>
<comment type="caution">
    <text evidence="1">The sequence shown here is derived from an EMBL/GenBank/DDBJ whole genome shotgun (WGS) entry which is preliminary data.</text>
</comment>
<keyword evidence="2" id="KW-1185">Reference proteome</keyword>
<protein>
    <submittedName>
        <fullName evidence="1">Uncharacterized protein</fullName>
    </submittedName>
</protein>
<dbReference type="OrthoDB" id="10394297at2759"/>
<proteinExistence type="predicted"/>
<dbReference type="Gene3D" id="6.10.250.1950">
    <property type="match status" value="1"/>
</dbReference>
<evidence type="ECO:0000313" key="1">
    <source>
        <dbReference type="EMBL" id="EYC21343.1"/>
    </source>
</evidence>
<accession>A0A016V3M5</accession>
<evidence type="ECO:0000313" key="2">
    <source>
        <dbReference type="Proteomes" id="UP000024635"/>
    </source>
</evidence>
<reference evidence="2" key="1">
    <citation type="journal article" date="2015" name="Nat. Genet.">
        <title>The genome and transcriptome of the zoonotic hookworm Ancylostoma ceylanicum identify infection-specific gene families.</title>
        <authorList>
            <person name="Schwarz E.M."/>
            <person name="Hu Y."/>
            <person name="Antoshechkin I."/>
            <person name="Miller M.M."/>
            <person name="Sternberg P.W."/>
            <person name="Aroian R.V."/>
        </authorList>
    </citation>
    <scope>NUCLEOTIDE SEQUENCE</scope>
    <source>
        <strain evidence="2">HY135</strain>
    </source>
</reference>
<dbReference type="EMBL" id="JARK01001355">
    <property type="protein sequence ID" value="EYC21343.1"/>
    <property type="molecule type" value="Genomic_DNA"/>
</dbReference>
<sequence length="160" mass="18420">MNSLSYSLQDVPSSITQTITDEFDTILMDLQGFCLDTFERKYQKRMSTFSSIRSEEKKIQTRLQELPNKLKNSTEGIQRRIDRLTAEVGIKEEEGAALETRCKEQIENVQRKQAEIGKLQEKEKLMIDIVETLQENASLIKSGSDIIRRIDKRCPCPHPG</sequence>
<dbReference type="Proteomes" id="UP000024635">
    <property type="component" value="Unassembled WGS sequence"/>
</dbReference>
<gene>
    <name evidence="1" type="primary">Acey_s0019.g3763</name>
    <name evidence="1" type="ORF">Y032_0019g3763</name>
</gene>
<name>A0A016V3M5_9BILA</name>
<organism evidence="1 2">
    <name type="scientific">Ancylostoma ceylanicum</name>
    <dbReference type="NCBI Taxonomy" id="53326"/>
    <lineage>
        <taxon>Eukaryota</taxon>
        <taxon>Metazoa</taxon>
        <taxon>Ecdysozoa</taxon>
        <taxon>Nematoda</taxon>
        <taxon>Chromadorea</taxon>
        <taxon>Rhabditida</taxon>
        <taxon>Rhabditina</taxon>
        <taxon>Rhabditomorpha</taxon>
        <taxon>Strongyloidea</taxon>
        <taxon>Ancylostomatidae</taxon>
        <taxon>Ancylostomatinae</taxon>
        <taxon>Ancylostoma</taxon>
    </lineage>
</organism>